<feature type="transmembrane region" description="Helical" evidence="13">
    <location>
        <begin position="72"/>
        <end position="94"/>
    </location>
</feature>
<feature type="transmembrane region" description="Helical" evidence="13">
    <location>
        <begin position="138"/>
        <end position="158"/>
    </location>
</feature>
<feature type="transmembrane region" description="Helical" evidence="13">
    <location>
        <begin position="399"/>
        <end position="422"/>
    </location>
</feature>
<evidence type="ECO:0000256" key="1">
    <source>
        <dbReference type="ARBA" id="ARBA00004429"/>
    </source>
</evidence>
<feature type="transmembrane region" description="Helical" evidence="13">
    <location>
        <begin position="460"/>
        <end position="483"/>
    </location>
</feature>
<reference evidence="15" key="1">
    <citation type="journal article" date="2019" name="Int. J. Syst. Evol. Microbiol.">
        <title>The Global Catalogue of Microorganisms (GCM) 10K type strain sequencing project: providing services to taxonomists for standard genome sequencing and annotation.</title>
        <authorList>
            <consortium name="The Broad Institute Genomics Platform"/>
            <consortium name="The Broad Institute Genome Sequencing Center for Infectious Disease"/>
            <person name="Wu L."/>
            <person name="Ma J."/>
        </authorList>
    </citation>
    <scope>NUCLEOTIDE SEQUENCE [LARGE SCALE GENOMIC DNA]</scope>
    <source>
        <strain evidence="15">CCUG 54518</strain>
    </source>
</reference>
<dbReference type="PANTHER" id="PTHR32024:SF2">
    <property type="entry name" value="TRK SYSTEM POTASSIUM UPTAKE PROTEIN TRKG-RELATED"/>
    <property type="match status" value="1"/>
</dbReference>
<keyword evidence="9 13" id="KW-1133">Transmembrane helix</keyword>
<name>A0ABW2RE88_9BURK</name>
<feature type="transmembrane region" description="Helical" evidence="13">
    <location>
        <begin position="340"/>
        <end position="368"/>
    </location>
</feature>
<gene>
    <name evidence="14" type="ORF">ACFQNJ_17755</name>
</gene>
<organism evidence="14 15">
    <name type="scientific">Hydrogenophaga bisanensis</name>
    <dbReference type="NCBI Taxonomy" id="439611"/>
    <lineage>
        <taxon>Bacteria</taxon>
        <taxon>Pseudomonadati</taxon>
        <taxon>Pseudomonadota</taxon>
        <taxon>Betaproteobacteria</taxon>
        <taxon>Burkholderiales</taxon>
        <taxon>Comamonadaceae</taxon>
        <taxon>Hydrogenophaga</taxon>
    </lineage>
</organism>
<keyword evidence="10 12" id="KW-0406">Ion transport</keyword>
<evidence type="ECO:0000256" key="6">
    <source>
        <dbReference type="ARBA" id="ARBA00022538"/>
    </source>
</evidence>
<evidence type="ECO:0000256" key="2">
    <source>
        <dbReference type="ARBA" id="ARBA00009137"/>
    </source>
</evidence>
<keyword evidence="3 12" id="KW-0813">Transport</keyword>
<protein>
    <recommendedName>
        <fullName evidence="12">Trk system potassium uptake protein</fullName>
    </recommendedName>
</protein>
<keyword evidence="7 13" id="KW-0812">Transmembrane</keyword>
<evidence type="ECO:0000256" key="12">
    <source>
        <dbReference type="PIRNR" id="PIRNR006247"/>
    </source>
</evidence>
<feature type="transmembrane region" description="Helical" evidence="13">
    <location>
        <begin position="189"/>
        <end position="208"/>
    </location>
</feature>
<dbReference type="EMBL" id="JBHTBX010000017">
    <property type="protein sequence ID" value="MFC7436356.1"/>
    <property type="molecule type" value="Genomic_DNA"/>
</dbReference>
<feature type="transmembrane region" description="Helical" evidence="13">
    <location>
        <begin position="245"/>
        <end position="265"/>
    </location>
</feature>
<proteinExistence type="inferred from homology"/>
<dbReference type="PANTHER" id="PTHR32024">
    <property type="entry name" value="TRK SYSTEM POTASSIUM UPTAKE PROTEIN TRKG-RELATED"/>
    <property type="match status" value="1"/>
</dbReference>
<feature type="transmembrane region" description="Helical" evidence="13">
    <location>
        <begin position="277"/>
        <end position="299"/>
    </location>
</feature>
<evidence type="ECO:0000256" key="3">
    <source>
        <dbReference type="ARBA" id="ARBA00022448"/>
    </source>
</evidence>
<dbReference type="PIRSF" id="PIRSF006247">
    <property type="entry name" value="TrkH"/>
    <property type="match status" value="1"/>
</dbReference>
<dbReference type="Pfam" id="PF02386">
    <property type="entry name" value="TrkH"/>
    <property type="match status" value="1"/>
</dbReference>
<accession>A0ABW2RE88</accession>
<comment type="function">
    <text evidence="12">Low-affinity potassium transport system. Interacts with Trk system potassium uptake protein TrkA.</text>
</comment>
<keyword evidence="4 12" id="KW-1003">Cell membrane</keyword>
<evidence type="ECO:0000256" key="8">
    <source>
        <dbReference type="ARBA" id="ARBA00022958"/>
    </source>
</evidence>
<evidence type="ECO:0000256" key="7">
    <source>
        <dbReference type="ARBA" id="ARBA00022692"/>
    </source>
</evidence>
<dbReference type="Proteomes" id="UP001596495">
    <property type="component" value="Unassembled WGS sequence"/>
</dbReference>
<keyword evidence="6 12" id="KW-0633">Potassium transport</keyword>
<dbReference type="InterPro" id="IPR004772">
    <property type="entry name" value="TrkH"/>
</dbReference>
<keyword evidence="15" id="KW-1185">Reference proteome</keyword>
<evidence type="ECO:0000313" key="14">
    <source>
        <dbReference type="EMBL" id="MFC7436356.1"/>
    </source>
</evidence>
<comment type="similarity">
    <text evidence="2 12">Belongs to the TrkH potassium transport family.</text>
</comment>
<evidence type="ECO:0000256" key="10">
    <source>
        <dbReference type="ARBA" id="ARBA00023065"/>
    </source>
</evidence>
<feature type="transmembrane region" description="Helical" evidence="13">
    <location>
        <begin position="7"/>
        <end position="30"/>
    </location>
</feature>
<feature type="transmembrane region" description="Helical" evidence="13">
    <location>
        <begin position="36"/>
        <end position="56"/>
    </location>
</feature>
<keyword evidence="5 12" id="KW-0997">Cell inner membrane</keyword>
<keyword evidence="8 12" id="KW-0630">Potassium</keyword>
<evidence type="ECO:0000256" key="11">
    <source>
        <dbReference type="ARBA" id="ARBA00023136"/>
    </source>
</evidence>
<evidence type="ECO:0000256" key="9">
    <source>
        <dbReference type="ARBA" id="ARBA00022989"/>
    </source>
</evidence>
<sequence>MPFLRVAPVLGAIFMVFGLTILVPMGVSWWTDDGALLAYPAAIAATLACGVFLRYLASRRGKQQELQARDGILLVGLAWTLLPLVACIPLLSYFELAGTPTTFTDAYFEAVSALTTTGSTVYTGLDQLPVSINLWRCFLQWLGGMGILVLAVAILPMLGSGGSQLFRAEATGPMKDAKLTPRITETAKGLWSVYVLLSLACVTAYWLGGMSPLDAWMHMFTTLSLGGLSSHDASFGFFQSPTLEWVAIVFMLLASGNFALYFMALIKRQPWRIWRDVEWRGSMLMLVGSSLFITGLLLVKGTTSDPFETLRMALFNVVSIGSTTGYATVDYTTWPVFAPLFMIMLSGVATSAGSTGAGIKMVRIVILIKQTRREMSRIIHPRAVNPVTLGSQVVDNSTIFAVLGFMLVYGGTIIGLTMLLLLSDLSFDTAFSAVVASVNNMGPGLNEIGPSGNYQGLTDFQTWVCTLAMLLGRLEMLSFLVLFTRGYWRK</sequence>
<dbReference type="InterPro" id="IPR003445">
    <property type="entry name" value="Cat_transpt"/>
</dbReference>
<comment type="subcellular location">
    <subcellularLocation>
        <location evidence="1 12">Cell inner membrane</location>
        <topology evidence="1 12">Multi-pass membrane protein</topology>
    </subcellularLocation>
</comment>
<evidence type="ECO:0000256" key="5">
    <source>
        <dbReference type="ARBA" id="ARBA00022519"/>
    </source>
</evidence>
<evidence type="ECO:0000256" key="4">
    <source>
        <dbReference type="ARBA" id="ARBA00022475"/>
    </source>
</evidence>
<keyword evidence="11 12" id="KW-0472">Membrane</keyword>
<evidence type="ECO:0000313" key="15">
    <source>
        <dbReference type="Proteomes" id="UP001596495"/>
    </source>
</evidence>
<evidence type="ECO:0000256" key="13">
    <source>
        <dbReference type="SAM" id="Phobius"/>
    </source>
</evidence>
<comment type="caution">
    <text evidence="14">The sequence shown here is derived from an EMBL/GenBank/DDBJ whole genome shotgun (WGS) entry which is preliminary data.</text>
</comment>
<dbReference type="RefSeq" id="WP_382259959.1">
    <property type="nucleotide sequence ID" value="NZ_JBHTBX010000017.1"/>
</dbReference>